<evidence type="ECO:0000313" key="3">
    <source>
        <dbReference type="Proteomes" id="UP001276659"/>
    </source>
</evidence>
<keyword evidence="1" id="KW-0732">Signal</keyword>
<dbReference type="EMBL" id="JASNWA010000011">
    <property type="protein sequence ID" value="KAK3167161.1"/>
    <property type="molecule type" value="Genomic_DNA"/>
</dbReference>
<proteinExistence type="predicted"/>
<feature type="signal peptide" evidence="1">
    <location>
        <begin position="1"/>
        <end position="16"/>
    </location>
</feature>
<accession>A0AAD9YWA2</accession>
<organism evidence="2 3">
    <name type="scientific">Lepraria neglecta</name>
    <dbReference type="NCBI Taxonomy" id="209136"/>
    <lineage>
        <taxon>Eukaryota</taxon>
        <taxon>Fungi</taxon>
        <taxon>Dikarya</taxon>
        <taxon>Ascomycota</taxon>
        <taxon>Pezizomycotina</taxon>
        <taxon>Lecanoromycetes</taxon>
        <taxon>OSLEUM clade</taxon>
        <taxon>Lecanoromycetidae</taxon>
        <taxon>Lecanorales</taxon>
        <taxon>Lecanorineae</taxon>
        <taxon>Stereocaulaceae</taxon>
        <taxon>Lepraria</taxon>
    </lineage>
</organism>
<gene>
    <name evidence="2" type="ORF">OEA41_010287</name>
</gene>
<name>A0AAD9YWA2_9LECA</name>
<sequence>MRILYLTASLIPFTSAYIKFVSDPHDVLRRSIWAGQSSYLNITTWAEPDCQGIPNDFIAATNQNPVELTPSAVKSFSLNRTLGGVEQLDFSANIRPPALPSVATTTTLATVGPPTGASHVGPTTWATSEAAAAIASLAACHMDYQQSEMAAHSIGVAACRRKKRDLPQGQCAIWIWTADDPGKDGSPGNCHTLPNEMEADCWNIWVHG</sequence>
<feature type="chain" id="PRO_5042059253" evidence="1">
    <location>
        <begin position="17"/>
        <end position="208"/>
    </location>
</feature>
<dbReference type="AlphaFoldDB" id="A0AAD9YWA2"/>
<evidence type="ECO:0000313" key="2">
    <source>
        <dbReference type="EMBL" id="KAK3167161.1"/>
    </source>
</evidence>
<keyword evidence="3" id="KW-1185">Reference proteome</keyword>
<dbReference type="Proteomes" id="UP001276659">
    <property type="component" value="Unassembled WGS sequence"/>
</dbReference>
<reference evidence="2" key="1">
    <citation type="submission" date="2022-11" db="EMBL/GenBank/DDBJ databases">
        <title>Chromosomal genome sequence assembly and mating type (MAT) locus characterization of the leprose asexual lichenized fungus Lepraria neglecta (Nyl.) Erichsen.</title>
        <authorList>
            <person name="Allen J.L."/>
            <person name="Pfeffer B."/>
        </authorList>
    </citation>
    <scope>NUCLEOTIDE SEQUENCE</scope>
    <source>
        <strain evidence="2">Allen 5258</strain>
    </source>
</reference>
<comment type="caution">
    <text evidence="2">The sequence shown here is derived from an EMBL/GenBank/DDBJ whole genome shotgun (WGS) entry which is preliminary data.</text>
</comment>
<protein>
    <submittedName>
        <fullName evidence="2">Uncharacterized protein</fullName>
    </submittedName>
</protein>
<evidence type="ECO:0000256" key="1">
    <source>
        <dbReference type="SAM" id="SignalP"/>
    </source>
</evidence>